<feature type="domain" description="4Fe-4S ferredoxin-type" evidence="5">
    <location>
        <begin position="37"/>
        <end position="65"/>
    </location>
</feature>
<sequence length="434" mass="49633">MENKFYHSVYLKADRCKGCIHCLKRCPTNAIRVRNGKAHIIKEFCIDCAECNQHCPYHAKRSHRDEWKNIDKEKYKVALVDPSIYGQFNHLHDLNVVLYGFKAMGFDDVFDIAYAYEYWMECARVYIEEHKEKYPIINSTCPAVVRLIRVRFPELLDHLIPFVPPIEIAARAALAQTMEQTGYKEEEIEIVYITPCPAQAAYIKSPIGIEKTHITSVLAMKDIYKQLVRCMEENPNPKEKLIRAGRSGVGVGTTCAEARGIGIRNYVAVDGIENVIKTLEEIEDDRLPDDLIFAELKNCSAGCMGGVLNVENPYIARAKVKQLDRYIPVTKKSPREYFEKLCNIQIEWENTPEFEPVFELGQSMQESIDNMSKVETLLKTLPGMDCGSCGAPTCRALAEDIVRGFEGSKKENCIYLLRGFYSKMQKEEEHKDDN</sequence>
<dbReference type="Pfam" id="PF04060">
    <property type="entry name" value="FeS"/>
    <property type="match status" value="1"/>
</dbReference>
<dbReference type="AlphaFoldDB" id="A0A1G6BVF2"/>
<organism evidence="7 8">
    <name type="scientific">Eubacterium oxidoreducens</name>
    <dbReference type="NCBI Taxonomy" id="1732"/>
    <lineage>
        <taxon>Bacteria</taxon>
        <taxon>Bacillati</taxon>
        <taxon>Bacillota</taxon>
        <taxon>Clostridia</taxon>
        <taxon>Eubacteriales</taxon>
        <taxon>Eubacteriaceae</taxon>
        <taxon>Eubacterium</taxon>
    </lineage>
</organism>
<dbReference type="SUPFAM" id="SSF54862">
    <property type="entry name" value="4Fe-4S ferredoxins"/>
    <property type="match status" value="1"/>
</dbReference>
<keyword evidence="3" id="KW-0408">Iron</keyword>
<dbReference type="EMBL" id="FMXR01000013">
    <property type="protein sequence ID" value="SDB24580.1"/>
    <property type="molecule type" value="Genomic_DNA"/>
</dbReference>
<dbReference type="Pfam" id="PF13237">
    <property type="entry name" value="Fer4_10"/>
    <property type="match status" value="1"/>
</dbReference>
<dbReference type="PROSITE" id="PS51656">
    <property type="entry name" value="4FE4S"/>
    <property type="match status" value="1"/>
</dbReference>
<dbReference type="InterPro" id="IPR050395">
    <property type="entry name" value="4Fe4S_Ferredoxin_RnfB"/>
</dbReference>
<dbReference type="InterPro" id="IPR007202">
    <property type="entry name" value="4Fe-4S_dom"/>
</dbReference>
<keyword evidence="8" id="KW-1185">Reference proteome</keyword>
<evidence type="ECO:0000256" key="4">
    <source>
        <dbReference type="ARBA" id="ARBA00023014"/>
    </source>
</evidence>
<evidence type="ECO:0000313" key="8">
    <source>
        <dbReference type="Proteomes" id="UP000199228"/>
    </source>
</evidence>
<keyword evidence="4" id="KW-0411">Iron-sulfur</keyword>
<dbReference type="GO" id="GO:0051539">
    <property type="term" value="F:4 iron, 4 sulfur cluster binding"/>
    <property type="evidence" value="ECO:0007669"/>
    <property type="project" value="UniProtKB-KW"/>
</dbReference>
<dbReference type="STRING" id="1732.SAMN02910417_01812"/>
<dbReference type="Proteomes" id="UP000199228">
    <property type="component" value="Unassembled WGS sequence"/>
</dbReference>
<reference evidence="7 8" key="1">
    <citation type="submission" date="2016-10" db="EMBL/GenBank/DDBJ databases">
        <authorList>
            <person name="de Groot N.N."/>
        </authorList>
    </citation>
    <scope>NUCLEOTIDE SEQUENCE [LARGE SCALE GENOMIC DNA]</scope>
    <source>
        <strain evidence="7 8">DSM 3217</strain>
    </source>
</reference>
<proteinExistence type="predicted"/>
<dbReference type="Gene3D" id="3.40.950.10">
    <property type="entry name" value="Fe-only Hydrogenase (Larger Subunit), Chain L, domain 3"/>
    <property type="match status" value="1"/>
</dbReference>
<dbReference type="InterPro" id="IPR017896">
    <property type="entry name" value="4Fe4S_Fe-S-bd"/>
</dbReference>
<dbReference type="InterPro" id="IPR017900">
    <property type="entry name" value="4Fe4S_Fe_S_CS"/>
</dbReference>
<dbReference type="InterPro" id="IPR009016">
    <property type="entry name" value="Fe_hydrogenase"/>
</dbReference>
<accession>A0A1G6BVF2</accession>
<keyword evidence="1" id="KW-0004">4Fe-4S</keyword>
<dbReference type="RefSeq" id="WP_090174045.1">
    <property type="nucleotide sequence ID" value="NZ_FMXR01000013.1"/>
</dbReference>
<dbReference type="PANTHER" id="PTHR43560:SF1">
    <property type="entry name" value="ION-TRANSLOCATING OXIDOREDUCTASE COMPLEX SUBUNIT B"/>
    <property type="match status" value="1"/>
</dbReference>
<dbReference type="Pfam" id="PF02906">
    <property type="entry name" value="Fe_hyd_lg_C"/>
    <property type="match status" value="1"/>
</dbReference>
<dbReference type="Gene3D" id="3.40.50.1780">
    <property type="match status" value="1"/>
</dbReference>
<feature type="domain" description="4Fe-4S ferredoxin-type" evidence="5">
    <location>
        <begin position="7"/>
        <end position="36"/>
    </location>
</feature>
<evidence type="ECO:0000256" key="2">
    <source>
        <dbReference type="ARBA" id="ARBA00022723"/>
    </source>
</evidence>
<dbReference type="PROSITE" id="PS00198">
    <property type="entry name" value="4FE4S_FER_1"/>
    <property type="match status" value="1"/>
</dbReference>
<dbReference type="InterPro" id="IPR004108">
    <property type="entry name" value="Fe_hydrogenase_lsu_C"/>
</dbReference>
<dbReference type="Gene3D" id="3.30.70.20">
    <property type="match status" value="1"/>
</dbReference>
<dbReference type="Gene3D" id="1.10.15.40">
    <property type="entry name" value="Electron transport complex subunit B, putative Fe-S cluster"/>
    <property type="match status" value="1"/>
</dbReference>
<name>A0A1G6BVF2_EUBOX</name>
<evidence type="ECO:0000256" key="1">
    <source>
        <dbReference type="ARBA" id="ARBA00022485"/>
    </source>
</evidence>
<protein>
    <submittedName>
        <fullName evidence="7">Iron only hydrogenase large subunit, C-terminal domain</fullName>
    </submittedName>
</protein>
<dbReference type="OrthoDB" id="9798098at2"/>
<evidence type="ECO:0000313" key="7">
    <source>
        <dbReference type="EMBL" id="SDB24580.1"/>
    </source>
</evidence>
<evidence type="ECO:0000259" key="5">
    <source>
        <dbReference type="PROSITE" id="PS51379"/>
    </source>
</evidence>
<feature type="domain" description="4Fe-4S" evidence="6">
    <location>
        <begin position="369"/>
        <end position="430"/>
    </location>
</feature>
<dbReference type="GO" id="GO:0046872">
    <property type="term" value="F:metal ion binding"/>
    <property type="evidence" value="ECO:0007669"/>
    <property type="project" value="UniProtKB-KW"/>
</dbReference>
<dbReference type="PANTHER" id="PTHR43560">
    <property type="entry name" value="ION-TRANSLOCATING OXIDOREDUCTASE COMPLEX SUBUNIT B"/>
    <property type="match status" value="1"/>
</dbReference>
<gene>
    <name evidence="7" type="ORF">SAMN02910417_01812</name>
</gene>
<keyword evidence="2" id="KW-0479">Metal-binding</keyword>
<evidence type="ECO:0000256" key="3">
    <source>
        <dbReference type="ARBA" id="ARBA00023004"/>
    </source>
</evidence>
<dbReference type="SUPFAM" id="SSF53920">
    <property type="entry name" value="Fe-only hydrogenase"/>
    <property type="match status" value="1"/>
</dbReference>
<dbReference type="PROSITE" id="PS51379">
    <property type="entry name" value="4FE4S_FER_2"/>
    <property type="match status" value="2"/>
</dbReference>
<evidence type="ECO:0000259" key="6">
    <source>
        <dbReference type="PROSITE" id="PS51656"/>
    </source>
</evidence>